<keyword evidence="2" id="KW-0805">Transcription regulation</keyword>
<dbReference type="CDD" id="cd17535">
    <property type="entry name" value="REC_NarL-like"/>
    <property type="match status" value="1"/>
</dbReference>
<evidence type="ECO:0000259" key="7">
    <source>
        <dbReference type="PROSITE" id="PS50043"/>
    </source>
</evidence>
<reference evidence="9 10" key="1">
    <citation type="journal article" date="2015" name="Stand. Genomic Sci.">
        <title>Genomic Encyclopedia of Bacterial and Archaeal Type Strains, Phase III: the genomes of soil and plant-associated and newly described type strains.</title>
        <authorList>
            <person name="Whitman W.B."/>
            <person name="Woyke T."/>
            <person name="Klenk H.P."/>
            <person name="Zhou Y."/>
            <person name="Lilburn T.G."/>
            <person name="Beck B.J."/>
            <person name="De Vos P."/>
            <person name="Vandamme P."/>
            <person name="Eisen J.A."/>
            <person name="Garrity G."/>
            <person name="Hugenholtz P."/>
            <person name="Kyrpides N.C."/>
        </authorList>
    </citation>
    <scope>NUCLEOTIDE SEQUENCE [LARGE SCALE GENOMIC DNA]</scope>
    <source>
        <strain evidence="9 10">RF6</strain>
    </source>
</reference>
<keyword evidence="3" id="KW-0238">DNA-binding</keyword>
<dbReference type="GO" id="GO:0006355">
    <property type="term" value="P:regulation of DNA-templated transcription"/>
    <property type="evidence" value="ECO:0007669"/>
    <property type="project" value="InterPro"/>
</dbReference>
<dbReference type="PROSITE" id="PS50110">
    <property type="entry name" value="RESPONSE_REGULATORY"/>
    <property type="match status" value="1"/>
</dbReference>
<dbReference type="EMBL" id="SHKI01000004">
    <property type="protein sequence ID" value="RZT65998.1"/>
    <property type="molecule type" value="Genomic_DNA"/>
</dbReference>
<dbReference type="Pfam" id="PF00072">
    <property type="entry name" value="Response_reg"/>
    <property type="match status" value="1"/>
</dbReference>
<evidence type="ECO:0000256" key="4">
    <source>
        <dbReference type="ARBA" id="ARBA00023163"/>
    </source>
</evidence>
<accession>A0A4Q7U0G2</accession>
<dbReference type="SMART" id="SM00421">
    <property type="entry name" value="HTH_LUXR"/>
    <property type="match status" value="1"/>
</dbReference>
<protein>
    <submittedName>
        <fullName evidence="9">LuxR family two component transcriptional regulator</fullName>
    </submittedName>
</protein>
<evidence type="ECO:0000313" key="9">
    <source>
        <dbReference type="EMBL" id="RZT65998.1"/>
    </source>
</evidence>
<evidence type="ECO:0000256" key="6">
    <source>
        <dbReference type="SAM" id="MobiDB-lite"/>
    </source>
</evidence>
<dbReference type="CDD" id="cd06170">
    <property type="entry name" value="LuxR_C_like"/>
    <property type="match status" value="1"/>
</dbReference>
<dbReference type="GO" id="GO:0003677">
    <property type="term" value="F:DNA binding"/>
    <property type="evidence" value="ECO:0007669"/>
    <property type="project" value="UniProtKB-KW"/>
</dbReference>
<dbReference type="PANTHER" id="PTHR43214:SF24">
    <property type="entry name" value="TRANSCRIPTIONAL REGULATORY PROTEIN NARL-RELATED"/>
    <property type="match status" value="1"/>
</dbReference>
<dbReference type="PROSITE" id="PS50043">
    <property type="entry name" value="HTH_LUXR_2"/>
    <property type="match status" value="1"/>
</dbReference>
<sequence>MSVRDGGAERSNAVAGATPNLPPAAGTDAEEAAGVGVAAPAPTVLIADDHAMIREGLRMILERHGIVVVGEAADGAAAVGNARALTPDVVLMDLRMPGTDGIAATRQIVTEGTADVLVLTSFDEDELVFAAIRAGAAGFLLKTTEAAPLADAVRRVAAGEGALDPRVTRRALAALASASAAEAEPAAAPTGASGFEFLTGREHDVLAALAAGESNSRIAARLGIAIPTVKTHVSSILAKLGAESRTHAAALLREAGPAAAARRGESEHQAAASQRPGLA</sequence>
<dbReference type="Gene3D" id="3.40.50.2300">
    <property type="match status" value="1"/>
</dbReference>
<evidence type="ECO:0000259" key="8">
    <source>
        <dbReference type="PROSITE" id="PS50110"/>
    </source>
</evidence>
<keyword evidence="10" id="KW-1185">Reference proteome</keyword>
<dbReference type="InterPro" id="IPR016032">
    <property type="entry name" value="Sig_transdc_resp-reg_C-effctor"/>
</dbReference>
<organism evidence="9 10">
    <name type="scientific">Leucobacter luti</name>
    <dbReference type="NCBI Taxonomy" id="340320"/>
    <lineage>
        <taxon>Bacteria</taxon>
        <taxon>Bacillati</taxon>
        <taxon>Actinomycetota</taxon>
        <taxon>Actinomycetes</taxon>
        <taxon>Micrococcales</taxon>
        <taxon>Microbacteriaceae</taxon>
        <taxon>Leucobacter</taxon>
    </lineage>
</organism>
<dbReference type="Pfam" id="PF00196">
    <property type="entry name" value="GerE"/>
    <property type="match status" value="1"/>
</dbReference>
<evidence type="ECO:0000256" key="5">
    <source>
        <dbReference type="PROSITE-ProRule" id="PRU00169"/>
    </source>
</evidence>
<gene>
    <name evidence="9" type="ORF">EV139_1422</name>
</gene>
<evidence type="ECO:0000256" key="2">
    <source>
        <dbReference type="ARBA" id="ARBA00023015"/>
    </source>
</evidence>
<dbReference type="OrthoDB" id="9808843at2"/>
<evidence type="ECO:0000256" key="3">
    <source>
        <dbReference type="ARBA" id="ARBA00023125"/>
    </source>
</evidence>
<evidence type="ECO:0000256" key="1">
    <source>
        <dbReference type="ARBA" id="ARBA00022553"/>
    </source>
</evidence>
<evidence type="ECO:0000313" key="10">
    <source>
        <dbReference type="Proteomes" id="UP000291832"/>
    </source>
</evidence>
<feature type="domain" description="Response regulatory" evidence="8">
    <location>
        <begin position="43"/>
        <end position="157"/>
    </location>
</feature>
<feature type="modified residue" description="4-aspartylphosphate" evidence="5">
    <location>
        <position position="93"/>
    </location>
</feature>
<keyword evidence="4" id="KW-0804">Transcription</keyword>
<dbReference type="InterPro" id="IPR000792">
    <property type="entry name" value="Tscrpt_reg_LuxR_C"/>
</dbReference>
<dbReference type="AlphaFoldDB" id="A0A4Q7U0G2"/>
<dbReference type="InterPro" id="IPR039420">
    <property type="entry name" value="WalR-like"/>
</dbReference>
<dbReference type="GO" id="GO:0000160">
    <property type="term" value="P:phosphorelay signal transduction system"/>
    <property type="evidence" value="ECO:0007669"/>
    <property type="project" value="InterPro"/>
</dbReference>
<dbReference type="SUPFAM" id="SSF52172">
    <property type="entry name" value="CheY-like"/>
    <property type="match status" value="1"/>
</dbReference>
<dbReference type="SUPFAM" id="SSF46894">
    <property type="entry name" value="C-terminal effector domain of the bipartite response regulators"/>
    <property type="match status" value="1"/>
</dbReference>
<dbReference type="InterPro" id="IPR001789">
    <property type="entry name" value="Sig_transdc_resp-reg_receiver"/>
</dbReference>
<name>A0A4Q7U0G2_9MICO</name>
<comment type="caution">
    <text evidence="9">The sequence shown here is derived from an EMBL/GenBank/DDBJ whole genome shotgun (WGS) entry which is preliminary data.</text>
</comment>
<dbReference type="PRINTS" id="PR00038">
    <property type="entry name" value="HTHLUXR"/>
</dbReference>
<feature type="region of interest" description="Disordered" evidence="6">
    <location>
        <begin position="255"/>
        <end position="279"/>
    </location>
</feature>
<keyword evidence="1 5" id="KW-0597">Phosphoprotein</keyword>
<dbReference type="PANTHER" id="PTHR43214">
    <property type="entry name" value="TWO-COMPONENT RESPONSE REGULATOR"/>
    <property type="match status" value="1"/>
</dbReference>
<feature type="domain" description="HTH luxR-type" evidence="7">
    <location>
        <begin position="191"/>
        <end position="256"/>
    </location>
</feature>
<dbReference type="PROSITE" id="PS00622">
    <property type="entry name" value="HTH_LUXR_1"/>
    <property type="match status" value="1"/>
</dbReference>
<proteinExistence type="predicted"/>
<dbReference type="InterPro" id="IPR058245">
    <property type="entry name" value="NreC/VraR/RcsB-like_REC"/>
</dbReference>
<dbReference type="SMART" id="SM00448">
    <property type="entry name" value="REC"/>
    <property type="match status" value="1"/>
</dbReference>
<dbReference type="InterPro" id="IPR011006">
    <property type="entry name" value="CheY-like_superfamily"/>
</dbReference>
<dbReference type="Proteomes" id="UP000291832">
    <property type="component" value="Unassembled WGS sequence"/>
</dbReference>
<feature type="region of interest" description="Disordered" evidence="6">
    <location>
        <begin position="1"/>
        <end position="28"/>
    </location>
</feature>